<feature type="transmembrane region" description="Helical" evidence="1">
    <location>
        <begin position="20"/>
        <end position="39"/>
    </location>
</feature>
<proteinExistence type="predicted"/>
<gene>
    <name evidence="3" type="ORF">MMF97_12725</name>
</gene>
<keyword evidence="3" id="KW-0418">Kinase</keyword>
<dbReference type="GO" id="GO:0016301">
    <property type="term" value="F:kinase activity"/>
    <property type="evidence" value="ECO:0007669"/>
    <property type="project" value="UniProtKB-KW"/>
</dbReference>
<feature type="transmembrane region" description="Helical" evidence="1">
    <location>
        <begin position="45"/>
        <end position="64"/>
    </location>
</feature>
<keyword evidence="1" id="KW-1133">Transmembrane helix</keyword>
<dbReference type="InterPro" id="IPR010559">
    <property type="entry name" value="Sig_transdc_His_kin_internal"/>
</dbReference>
<dbReference type="RefSeq" id="WP_243362803.1">
    <property type="nucleotide sequence ID" value="NZ_JALGBH010000002.1"/>
</dbReference>
<keyword evidence="1" id="KW-0812">Transmembrane</keyword>
<feature type="transmembrane region" description="Helical" evidence="1">
    <location>
        <begin position="80"/>
        <end position="101"/>
    </location>
</feature>
<comment type="caution">
    <text evidence="3">The sequence shown here is derived from an EMBL/GenBank/DDBJ whole genome shotgun (WGS) entry which is preliminary data.</text>
</comment>
<dbReference type="Gene3D" id="3.30.565.10">
    <property type="entry name" value="Histidine kinase-like ATPase, C-terminal domain"/>
    <property type="match status" value="1"/>
</dbReference>
<keyword evidence="1" id="KW-0472">Membrane</keyword>
<reference evidence="3" key="1">
    <citation type="submission" date="2022-03" db="EMBL/GenBank/DDBJ databases">
        <authorList>
            <person name="Woo C.Y."/>
        </authorList>
    </citation>
    <scope>NUCLEOTIDE SEQUENCE</scope>
    <source>
        <strain evidence="3">CYS-01</strain>
    </source>
</reference>
<dbReference type="Pfam" id="PF06580">
    <property type="entry name" value="His_kinase"/>
    <property type="match status" value="1"/>
</dbReference>
<evidence type="ECO:0000259" key="2">
    <source>
        <dbReference type="Pfam" id="PF06580"/>
    </source>
</evidence>
<dbReference type="EMBL" id="JALGBH010000002">
    <property type="protein sequence ID" value="MCJ0743580.1"/>
    <property type="molecule type" value="Genomic_DNA"/>
</dbReference>
<name>A0ABS9ZZ45_9SPHI</name>
<feature type="domain" description="Signal transduction histidine kinase internal region" evidence="2">
    <location>
        <begin position="174"/>
        <end position="252"/>
    </location>
</feature>
<keyword evidence="3" id="KW-0808">Transferase</keyword>
<dbReference type="PANTHER" id="PTHR34220:SF7">
    <property type="entry name" value="SENSOR HISTIDINE KINASE YPDA"/>
    <property type="match status" value="1"/>
</dbReference>
<evidence type="ECO:0000256" key="1">
    <source>
        <dbReference type="SAM" id="Phobius"/>
    </source>
</evidence>
<sequence length="389" mass="45425">MSISLSNIRFTKVWSLRKKILRHLLFWGVCTTILTFLFAVGLPGYFLALKLVLMLLPVHILYYYTVDTLLIPKYLFKRKFLALALSFIVVCAFYTCLYRLIEIFFADPYLYAQMKPLNPAFKWKKIEGSFQQQFFNGQYMIHALEQSNSIIWGALLIKFIRMWYERKQMALHSELNFLKAQIHPHFLFNTLNNLYALTLDNSPSSPEVVLGLSQILRYMLYECKSDYVPLKRDVEIIKNYITLEKLRHGDRLDLNFKIDGEINQQQIAPLLMIPLIENAFKHGASEMMEGAWINMVLEVNPNSIKFKVSNGKPIEQHENQRVHFGKIGLENVKKRLELIYPETHQFTTYNEEDMYVAILEITLNSASFTPIATNDIFKSSPYTPLTTSK</sequence>
<keyword evidence="4" id="KW-1185">Reference proteome</keyword>
<evidence type="ECO:0000313" key="3">
    <source>
        <dbReference type="EMBL" id="MCJ0743580.1"/>
    </source>
</evidence>
<dbReference type="Proteomes" id="UP001165460">
    <property type="component" value="Unassembled WGS sequence"/>
</dbReference>
<protein>
    <submittedName>
        <fullName evidence="3">Histidine kinase</fullName>
    </submittedName>
</protein>
<dbReference type="InterPro" id="IPR050640">
    <property type="entry name" value="Bact_2-comp_sensor_kinase"/>
</dbReference>
<accession>A0ABS9ZZ45</accession>
<dbReference type="PANTHER" id="PTHR34220">
    <property type="entry name" value="SENSOR HISTIDINE KINASE YPDA"/>
    <property type="match status" value="1"/>
</dbReference>
<dbReference type="InterPro" id="IPR036890">
    <property type="entry name" value="HATPase_C_sf"/>
</dbReference>
<organism evidence="3 4">
    <name type="scientific">Pedobacter montanisoli</name>
    <dbReference type="NCBI Taxonomy" id="2923277"/>
    <lineage>
        <taxon>Bacteria</taxon>
        <taxon>Pseudomonadati</taxon>
        <taxon>Bacteroidota</taxon>
        <taxon>Sphingobacteriia</taxon>
        <taxon>Sphingobacteriales</taxon>
        <taxon>Sphingobacteriaceae</taxon>
        <taxon>Pedobacter</taxon>
    </lineage>
</organism>
<evidence type="ECO:0000313" key="4">
    <source>
        <dbReference type="Proteomes" id="UP001165460"/>
    </source>
</evidence>